<keyword evidence="2 5" id="KW-0808">Transferase</keyword>
<dbReference type="SMART" id="SM01266">
    <property type="entry name" value="Mac"/>
    <property type="match status" value="1"/>
</dbReference>
<dbReference type="InterPro" id="IPR039369">
    <property type="entry name" value="LacA-like"/>
</dbReference>
<dbReference type="EMBL" id="QVEV01000053">
    <property type="protein sequence ID" value="RGC09584.1"/>
    <property type="molecule type" value="Genomic_DNA"/>
</dbReference>
<evidence type="ECO:0000256" key="5">
    <source>
        <dbReference type="RuleBase" id="RU367021"/>
    </source>
</evidence>
<dbReference type="OrthoDB" id="9801697at2"/>
<name>A0A3E2VG02_CLOIN</name>
<dbReference type="Pfam" id="PF00132">
    <property type="entry name" value="Hexapep"/>
    <property type="match status" value="1"/>
</dbReference>
<evidence type="ECO:0000256" key="3">
    <source>
        <dbReference type="ARBA" id="ARBA00022737"/>
    </source>
</evidence>
<protein>
    <recommendedName>
        <fullName evidence="5">Acetyltransferase</fullName>
        <ecNumber evidence="5">2.3.1.-</ecNumber>
    </recommendedName>
</protein>
<gene>
    <name evidence="7" type="ORF">DXA38_20675</name>
</gene>
<evidence type="ECO:0000256" key="4">
    <source>
        <dbReference type="ARBA" id="ARBA00023315"/>
    </source>
</evidence>
<dbReference type="Gene3D" id="2.160.10.10">
    <property type="entry name" value="Hexapeptide repeat proteins"/>
    <property type="match status" value="1"/>
</dbReference>
<evidence type="ECO:0000313" key="8">
    <source>
        <dbReference type="Proteomes" id="UP000260025"/>
    </source>
</evidence>
<sequence length="199" mass="22304">MNHKERMLSEKLYKANDSNLWNEREFASSLFYEFNNCQSNEINKMDEILRKLFGSSGKNIRVKPPFHCDYGYNIHVGDSFFANYNCIILDVAPVYIGNNVKLAPNVSIFTAAHPIHPTVRGTDYEFGIQIRIGDNVWIGGNTVINPGVFIGENCVIGSGSVVCNDIPANCVAAGNPCKVIRPITDADLMFYFDDRKIDI</sequence>
<dbReference type="PANTHER" id="PTHR43017:SF1">
    <property type="entry name" value="ACETYLTRANSFERASE YJL218W-RELATED"/>
    <property type="match status" value="1"/>
</dbReference>
<evidence type="ECO:0000313" key="7">
    <source>
        <dbReference type="EMBL" id="RGC09584.1"/>
    </source>
</evidence>
<dbReference type="InterPro" id="IPR001451">
    <property type="entry name" value="Hexapep"/>
</dbReference>
<dbReference type="PANTHER" id="PTHR43017">
    <property type="entry name" value="GALACTOSIDE O-ACETYLTRANSFERASE"/>
    <property type="match status" value="1"/>
</dbReference>
<organism evidence="7 8">
    <name type="scientific">Clostridium innocuum</name>
    <dbReference type="NCBI Taxonomy" id="1522"/>
    <lineage>
        <taxon>Bacteria</taxon>
        <taxon>Bacillati</taxon>
        <taxon>Bacillota</taxon>
        <taxon>Clostridia</taxon>
        <taxon>Eubacteriales</taxon>
        <taxon>Clostridiaceae</taxon>
        <taxon>Clostridium</taxon>
    </lineage>
</organism>
<dbReference type="InterPro" id="IPR011004">
    <property type="entry name" value="Trimer_LpxA-like_sf"/>
</dbReference>
<dbReference type="AlphaFoldDB" id="A0A3E2VG02"/>
<accession>A0A3E2VG02</accession>
<dbReference type="FunFam" id="2.160.10.10:FF:000008">
    <property type="entry name" value="Maltose O-acetyltransferase"/>
    <property type="match status" value="1"/>
</dbReference>
<evidence type="ECO:0000259" key="6">
    <source>
        <dbReference type="SMART" id="SM01266"/>
    </source>
</evidence>
<comment type="similarity">
    <text evidence="1 5">Belongs to the transferase hexapeptide repeat family.</text>
</comment>
<dbReference type="InterPro" id="IPR024688">
    <property type="entry name" value="Mac_dom"/>
</dbReference>
<dbReference type="GO" id="GO:0008870">
    <property type="term" value="F:galactoside O-acetyltransferase activity"/>
    <property type="evidence" value="ECO:0007669"/>
    <property type="project" value="TreeGrafter"/>
</dbReference>
<dbReference type="SUPFAM" id="SSF51161">
    <property type="entry name" value="Trimeric LpxA-like enzymes"/>
    <property type="match status" value="1"/>
</dbReference>
<dbReference type="EC" id="2.3.1.-" evidence="5"/>
<dbReference type="Pfam" id="PF12464">
    <property type="entry name" value="Mac"/>
    <property type="match status" value="1"/>
</dbReference>
<evidence type="ECO:0000256" key="2">
    <source>
        <dbReference type="ARBA" id="ARBA00022679"/>
    </source>
</evidence>
<evidence type="ECO:0000256" key="1">
    <source>
        <dbReference type="ARBA" id="ARBA00007274"/>
    </source>
</evidence>
<reference evidence="7 8" key="1">
    <citation type="submission" date="2018-08" db="EMBL/GenBank/DDBJ databases">
        <title>A genome reference for cultivated species of the human gut microbiota.</title>
        <authorList>
            <person name="Zou Y."/>
            <person name="Xue W."/>
            <person name="Luo G."/>
        </authorList>
    </citation>
    <scope>NUCLEOTIDE SEQUENCE [LARGE SCALE GENOMIC DNA]</scope>
    <source>
        <strain evidence="7 8">OF01-2LB</strain>
    </source>
</reference>
<comment type="caution">
    <text evidence="7">The sequence shown here is derived from an EMBL/GenBank/DDBJ whole genome shotgun (WGS) entry which is preliminary data.</text>
</comment>
<keyword evidence="4 5" id="KW-0012">Acyltransferase</keyword>
<dbReference type="CDD" id="cd03357">
    <property type="entry name" value="LbH_MAT_GAT"/>
    <property type="match status" value="1"/>
</dbReference>
<feature type="domain" description="Maltose/galactoside acetyltransferase" evidence="6">
    <location>
        <begin position="4"/>
        <end position="58"/>
    </location>
</feature>
<dbReference type="RefSeq" id="WP_117444841.1">
    <property type="nucleotide sequence ID" value="NZ_JAJFEN010000024.1"/>
</dbReference>
<dbReference type="Proteomes" id="UP000260025">
    <property type="component" value="Unassembled WGS sequence"/>
</dbReference>
<keyword evidence="3" id="KW-0677">Repeat</keyword>
<proteinExistence type="inferred from homology"/>